<evidence type="ECO:0000256" key="1">
    <source>
        <dbReference type="SAM" id="SignalP"/>
    </source>
</evidence>
<evidence type="ECO:0008006" key="4">
    <source>
        <dbReference type="Google" id="ProtNLM"/>
    </source>
</evidence>
<dbReference type="PROSITE" id="PS51257">
    <property type="entry name" value="PROKAR_LIPOPROTEIN"/>
    <property type="match status" value="1"/>
</dbReference>
<feature type="chain" id="PRO_5019815584" description="C2H2-type domain-containing protein" evidence="1">
    <location>
        <begin position="30"/>
        <end position="132"/>
    </location>
</feature>
<protein>
    <recommendedName>
        <fullName evidence="4">C2H2-type domain-containing protein</fullName>
    </recommendedName>
</protein>
<sequence length="132" mass="13770">MMMKPNMALLLQALFCMALLCACPTLIRAQTPKTGADAAAAAGIGDSKPAVSHGFTWGVSGDGNHATISKGVSWQYKGSHGTVGWTGGVQKSCKLGCCAPFAGHCKHCCISVQEAQGFLAHMKNHQAQQLQP</sequence>
<gene>
    <name evidence="2" type="ORF">CCAM_LOCUS36789</name>
</gene>
<feature type="signal peptide" evidence="1">
    <location>
        <begin position="1"/>
        <end position="29"/>
    </location>
</feature>
<evidence type="ECO:0000313" key="3">
    <source>
        <dbReference type="Proteomes" id="UP000595140"/>
    </source>
</evidence>
<accession>A0A484N1Q2</accession>
<proteinExistence type="predicted"/>
<reference evidence="2 3" key="1">
    <citation type="submission" date="2018-04" db="EMBL/GenBank/DDBJ databases">
        <authorList>
            <person name="Vogel A."/>
        </authorList>
    </citation>
    <scope>NUCLEOTIDE SEQUENCE [LARGE SCALE GENOMIC DNA]</scope>
</reference>
<evidence type="ECO:0000313" key="2">
    <source>
        <dbReference type="EMBL" id="VFQ95013.1"/>
    </source>
</evidence>
<keyword evidence="3" id="KW-1185">Reference proteome</keyword>
<keyword evidence="1" id="KW-0732">Signal</keyword>
<dbReference type="OrthoDB" id="1321956at2759"/>
<dbReference type="Proteomes" id="UP000595140">
    <property type="component" value="Unassembled WGS sequence"/>
</dbReference>
<organism evidence="2 3">
    <name type="scientific">Cuscuta campestris</name>
    <dbReference type="NCBI Taxonomy" id="132261"/>
    <lineage>
        <taxon>Eukaryota</taxon>
        <taxon>Viridiplantae</taxon>
        <taxon>Streptophyta</taxon>
        <taxon>Embryophyta</taxon>
        <taxon>Tracheophyta</taxon>
        <taxon>Spermatophyta</taxon>
        <taxon>Magnoliopsida</taxon>
        <taxon>eudicotyledons</taxon>
        <taxon>Gunneridae</taxon>
        <taxon>Pentapetalae</taxon>
        <taxon>asterids</taxon>
        <taxon>lamiids</taxon>
        <taxon>Solanales</taxon>
        <taxon>Convolvulaceae</taxon>
        <taxon>Cuscuteae</taxon>
        <taxon>Cuscuta</taxon>
        <taxon>Cuscuta subgen. Grammica</taxon>
        <taxon>Cuscuta sect. Cleistogrammica</taxon>
    </lineage>
</organism>
<dbReference type="EMBL" id="OOIL02005488">
    <property type="protein sequence ID" value="VFQ95013.1"/>
    <property type="molecule type" value="Genomic_DNA"/>
</dbReference>
<dbReference type="AlphaFoldDB" id="A0A484N1Q2"/>
<name>A0A484N1Q2_9ASTE</name>